<dbReference type="PROSITE" id="PS50293">
    <property type="entry name" value="TPR_REGION"/>
    <property type="match status" value="1"/>
</dbReference>
<dbReference type="InterPro" id="IPR011990">
    <property type="entry name" value="TPR-like_helical_dom_sf"/>
</dbReference>
<feature type="repeat" description="TPR" evidence="3">
    <location>
        <begin position="346"/>
        <end position="379"/>
    </location>
</feature>
<protein>
    <submittedName>
        <fullName evidence="4">Uncharacterized protein</fullName>
    </submittedName>
</protein>
<dbReference type="Pfam" id="PF13181">
    <property type="entry name" value="TPR_8"/>
    <property type="match status" value="1"/>
</dbReference>
<evidence type="ECO:0000256" key="3">
    <source>
        <dbReference type="PROSITE-ProRule" id="PRU00339"/>
    </source>
</evidence>
<evidence type="ECO:0000256" key="1">
    <source>
        <dbReference type="ARBA" id="ARBA00022737"/>
    </source>
</evidence>
<organism evidence="4 5">
    <name type="scientific">Reticulomyxa filosa</name>
    <dbReference type="NCBI Taxonomy" id="46433"/>
    <lineage>
        <taxon>Eukaryota</taxon>
        <taxon>Sar</taxon>
        <taxon>Rhizaria</taxon>
        <taxon>Retaria</taxon>
        <taxon>Foraminifera</taxon>
        <taxon>Monothalamids</taxon>
        <taxon>Reticulomyxidae</taxon>
        <taxon>Reticulomyxa</taxon>
    </lineage>
</organism>
<accession>X6P1S9</accession>
<proteinExistence type="predicted"/>
<feature type="repeat" description="TPR" evidence="3">
    <location>
        <begin position="304"/>
        <end position="337"/>
    </location>
</feature>
<evidence type="ECO:0000256" key="2">
    <source>
        <dbReference type="ARBA" id="ARBA00022803"/>
    </source>
</evidence>
<dbReference type="InterPro" id="IPR019734">
    <property type="entry name" value="TPR_rpt"/>
</dbReference>
<dbReference type="Proteomes" id="UP000023152">
    <property type="component" value="Unassembled WGS sequence"/>
</dbReference>
<dbReference type="SMART" id="SM00028">
    <property type="entry name" value="TPR"/>
    <property type="match status" value="7"/>
</dbReference>
<dbReference type="OrthoDB" id="674604at2759"/>
<dbReference type="PANTHER" id="PTHR45641">
    <property type="entry name" value="TETRATRICOPEPTIDE REPEAT PROTEIN (AFU_ORTHOLOGUE AFUA_6G03870)"/>
    <property type="match status" value="1"/>
</dbReference>
<evidence type="ECO:0000313" key="5">
    <source>
        <dbReference type="Proteomes" id="UP000023152"/>
    </source>
</evidence>
<feature type="repeat" description="TPR" evidence="3">
    <location>
        <begin position="388"/>
        <end position="421"/>
    </location>
</feature>
<dbReference type="AlphaFoldDB" id="X6P1S9"/>
<dbReference type="EMBL" id="ASPP01004875">
    <property type="protein sequence ID" value="ETO31507.1"/>
    <property type="molecule type" value="Genomic_DNA"/>
</dbReference>
<feature type="repeat" description="TPR" evidence="3">
    <location>
        <begin position="430"/>
        <end position="463"/>
    </location>
</feature>
<dbReference type="Pfam" id="PF13424">
    <property type="entry name" value="TPR_12"/>
    <property type="match status" value="3"/>
</dbReference>
<sequence length="527" mass="61534">MFLFRKVKIWHQIENISKVNKVKQASKKEEISKCLDFKNHWNKHWRKSNAEAAKTVKQMLQSNEQGLIIVAYNTLKWKNRNDNLSSIVNLLKNNKDDIKEFKEYIMCIIKKKEIVLEEVNIDGNVYAVNCKIECKGHVNITTQLFVTNNAIIDQQLKQTISPIEWNTKIHHDIPVQLQDLENMGEECISKKLFDDSLSHLQKYLRIAIDTFGFSHHYVAIAYNLIANIYNDNKRQHEKAIEFYEKALKTILHIFGNNCNFVAKLYENFGYANDRQKRYDKAIEYYTKSLEIKLAIFGDNHVDTSWSYDNLGDTYQMKIEYDKAIECYEKALKIKLEIFGINFKATADSYSKIGCVYQCKNEYDKAIEYNEKSLKIRLEVFGDTHDNVAYSYQNLGVCYTELGQYNKAIEFHEKALKIMLDIFGINHDDVACLYTNLGIAYENSALYEKAVECYENALKIRKGIFGNINSDVADSYWNLGLLFEAREHNKMACKYFEDAWQIYSTVFGEWNGETLQAKERAQHLGKST</sequence>
<comment type="caution">
    <text evidence="4">The sequence shown here is derived from an EMBL/GenBank/DDBJ whole genome shotgun (WGS) entry which is preliminary data.</text>
</comment>
<dbReference type="SUPFAM" id="SSF48452">
    <property type="entry name" value="TPR-like"/>
    <property type="match status" value="1"/>
</dbReference>
<reference evidence="4 5" key="1">
    <citation type="journal article" date="2013" name="Curr. Biol.">
        <title>The Genome of the Foraminiferan Reticulomyxa filosa.</title>
        <authorList>
            <person name="Glockner G."/>
            <person name="Hulsmann N."/>
            <person name="Schleicher M."/>
            <person name="Noegel A.A."/>
            <person name="Eichinger L."/>
            <person name="Gallinger C."/>
            <person name="Pawlowski J."/>
            <person name="Sierra R."/>
            <person name="Euteneuer U."/>
            <person name="Pillet L."/>
            <person name="Moustafa A."/>
            <person name="Platzer M."/>
            <person name="Groth M."/>
            <person name="Szafranski K."/>
            <person name="Schliwa M."/>
        </authorList>
    </citation>
    <scope>NUCLEOTIDE SEQUENCE [LARGE SCALE GENOMIC DNA]</scope>
</reference>
<feature type="repeat" description="TPR" evidence="3">
    <location>
        <begin position="262"/>
        <end position="295"/>
    </location>
</feature>
<gene>
    <name evidence="4" type="ORF">RFI_05613</name>
</gene>
<keyword evidence="1" id="KW-0677">Repeat</keyword>
<dbReference type="PANTHER" id="PTHR45641:SF1">
    <property type="entry name" value="AAA+ ATPASE DOMAIN-CONTAINING PROTEIN"/>
    <property type="match status" value="1"/>
</dbReference>
<name>X6P1S9_RETFI</name>
<dbReference type="Gene3D" id="1.25.40.10">
    <property type="entry name" value="Tetratricopeptide repeat domain"/>
    <property type="match status" value="2"/>
</dbReference>
<evidence type="ECO:0000313" key="4">
    <source>
        <dbReference type="EMBL" id="ETO31507.1"/>
    </source>
</evidence>
<keyword evidence="5" id="KW-1185">Reference proteome</keyword>
<keyword evidence="2 3" id="KW-0802">TPR repeat</keyword>
<dbReference type="PROSITE" id="PS50005">
    <property type="entry name" value="TPR"/>
    <property type="match status" value="5"/>
</dbReference>